<evidence type="ECO:0000313" key="2">
    <source>
        <dbReference type="EMBL" id="GLX82165.1"/>
    </source>
</evidence>
<evidence type="ECO:0000256" key="1">
    <source>
        <dbReference type="SAM" id="SignalP"/>
    </source>
</evidence>
<feature type="signal peptide" evidence="1">
    <location>
        <begin position="1"/>
        <end position="18"/>
    </location>
</feature>
<reference evidence="2 3" key="1">
    <citation type="submission" date="2023-03" db="EMBL/GenBank/DDBJ databases">
        <title>Draft genome sequence of Thalassotalea eurytherma JCM 18482T.</title>
        <authorList>
            <person name="Sawabe T."/>
        </authorList>
    </citation>
    <scope>NUCLEOTIDE SEQUENCE [LARGE SCALE GENOMIC DNA]</scope>
    <source>
        <strain evidence="2 3">JCM 18482</strain>
    </source>
</reference>
<organism evidence="2 3">
    <name type="scientific">Thalassotalea eurytherma</name>
    <dbReference type="NCBI Taxonomy" id="1144278"/>
    <lineage>
        <taxon>Bacteria</taxon>
        <taxon>Pseudomonadati</taxon>
        <taxon>Pseudomonadota</taxon>
        <taxon>Gammaproteobacteria</taxon>
        <taxon>Alteromonadales</taxon>
        <taxon>Colwelliaceae</taxon>
        <taxon>Thalassotalea</taxon>
    </lineage>
</organism>
<accession>A0ABQ6H5Y0</accession>
<dbReference type="Proteomes" id="UP001157133">
    <property type="component" value="Unassembled WGS sequence"/>
</dbReference>
<protein>
    <recommendedName>
        <fullName evidence="4">Cyanophycinase</fullName>
    </recommendedName>
</protein>
<evidence type="ECO:0008006" key="4">
    <source>
        <dbReference type="Google" id="ProtNLM"/>
    </source>
</evidence>
<name>A0ABQ6H5Y0_9GAMM</name>
<sequence>MKIINAFFLLMLSTFAYAENYYLDLNYKSGNLILPEKSSGIVKFFTDDDKSLIVTATVITKRDGVETIIVPPVVLERFEIKDDKLTRVTTEDIRLIDSYFNTPNQQVLIKVDFFSVDKSDASSFTKSLLNMAKAYSAIDVTPGVSDVAQSAIDTISSVLIDNKDVTLTYKGGVNLNKGVYQKSLYFDNSGKINELPDGDEDTAATVVFDIKGYDKRNIFFDVGFKEQVSNENAHTLYDNFIAVDRKKSKEKQEACFSLLNHLKKSNTLSSANDLLAIAINDSRWPQDETKNACLSPEIAINYRNQNNLHYIVNCVRNTCMQTKRIIIVSGGVTDFSTLLPFTGGVDLTGKGCFNKNGIKSVYSWIGFSPDYSLGAGFDAYKFTTCMNVSDRKDRYEHTIAWYDGKVFSHACEVIQHPEKSCF</sequence>
<dbReference type="EMBL" id="BSSU01000007">
    <property type="protein sequence ID" value="GLX82165.1"/>
    <property type="molecule type" value="Genomic_DNA"/>
</dbReference>
<comment type="caution">
    <text evidence="2">The sequence shown here is derived from an EMBL/GenBank/DDBJ whole genome shotgun (WGS) entry which is preliminary data.</text>
</comment>
<proteinExistence type="predicted"/>
<keyword evidence="3" id="KW-1185">Reference proteome</keyword>
<gene>
    <name evidence="2" type="ORF">theurythT_16170</name>
</gene>
<feature type="chain" id="PRO_5045440473" description="Cyanophycinase" evidence="1">
    <location>
        <begin position="19"/>
        <end position="422"/>
    </location>
</feature>
<evidence type="ECO:0000313" key="3">
    <source>
        <dbReference type="Proteomes" id="UP001157133"/>
    </source>
</evidence>
<dbReference type="RefSeq" id="WP_284207521.1">
    <property type="nucleotide sequence ID" value="NZ_BSSU01000007.1"/>
</dbReference>
<keyword evidence="1" id="KW-0732">Signal</keyword>